<dbReference type="SUPFAM" id="SSF47090">
    <property type="entry name" value="PGBD-like"/>
    <property type="match status" value="2"/>
</dbReference>
<dbReference type="GO" id="GO:0008233">
    <property type="term" value="F:peptidase activity"/>
    <property type="evidence" value="ECO:0007669"/>
    <property type="project" value="InterPro"/>
</dbReference>
<proteinExistence type="predicted"/>
<dbReference type="Proteomes" id="UP000002748">
    <property type="component" value="Unassembled WGS sequence"/>
</dbReference>
<evidence type="ECO:0000259" key="2">
    <source>
        <dbReference type="Pfam" id="PF01471"/>
    </source>
</evidence>
<evidence type="ECO:0000313" key="4">
    <source>
        <dbReference type="EMBL" id="EJT48399.1"/>
    </source>
</evidence>
<protein>
    <submittedName>
        <fullName evidence="4">Curculin domain protein (Mannose-binding) lectin</fullName>
    </submittedName>
</protein>
<evidence type="ECO:0000256" key="1">
    <source>
        <dbReference type="SAM" id="SignalP"/>
    </source>
</evidence>
<dbReference type="KEGG" id="tasa:A1Q1_02682"/>
<dbReference type="HOGENOM" id="CLU_792706_0_0_1"/>
<reference evidence="4 5" key="1">
    <citation type="journal article" date="2012" name="Eukaryot. Cell">
        <title>Draft genome sequence of CBS 2479, the standard type strain of Trichosporon asahii.</title>
        <authorList>
            <person name="Yang R.Y."/>
            <person name="Li H.T."/>
            <person name="Zhu H."/>
            <person name="Zhou G.P."/>
            <person name="Wang M."/>
            <person name="Wang L."/>
        </authorList>
    </citation>
    <scope>NUCLEOTIDE SEQUENCE [LARGE SCALE GENOMIC DNA]</scope>
    <source>
        <strain evidence="5">ATCC 90039 / CBS 2479 / JCM 2466 / KCTC 7840 / NCYC 2677 / UAMH 7654</strain>
    </source>
</reference>
<dbReference type="AlphaFoldDB" id="J6EUX6"/>
<dbReference type="InterPro" id="IPR036366">
    <property type="entry name" value="PGBDSf"/>
</dbReference>
<dbReference type="Gene3D" id="1.10.101.10">
    <property type="entry name" value="PGBD-like superfamily/PGBD"/>
    <property type="match status" value="2"/>
</dbReference>
<dbReference type="VEuPathDB" id="FungiDB:A1Q1_02682"/>
<dbReference type="EMBL" id="ALBS01000206">
    <property type="protein sequence ID" value="EJT48399.1"/>
    <property type="molecule type" value="Genomic_DNA"/>
</dbReference>
<dbReference type="GO" id="GO:0030246">
    <property type="term" value="F:carbohydrate binding"/>
    <property type="evidence" value="ECO:0007669"/>
    <property type="project" value="UniProtKB-KW"/>
</dbReference>
<feature type="domain" description="Peptidoglycan binding-like" evidence="2">
    <location>
        <begin position="155"/>
        <end position="203"/>
    </location>
</feature>
<dbReference type="GeneID" id="25986195"/>
<keyword evidence="1" id="KW-0732">Signal</keyword>
<dbReference type="SUPFAM" id="SSF55166">
    <property type="entry name" value="Hedgehog/DD-peptidase"/>
    <property type="match status" value="1"/>
</dbReference>
<accession>J6EUX6</accession>
<dbReference type="Pfam" id="PF01471">
    <property type="entry name" value="PG_binding_1"/>
    <property type="match status" value="2"/>
</dbReference>
<dbReference type="RefSeq" id="XP_014179418.1">
    <property type="nucleotide sequence ID" value="XM_014323943.1"/>
</dbReference>
<evidence type="ECO:0000259" key="3">
    <source>
        <dbReference type="Pfam" id="PF02557"/>
    </source>
</evidence>
<dbReference type="Pfam" id="PF02557">
    <property type="entry name" value="VanY"/>
    <property type="match status" value="1"/>
</dbReference>
<feature type="chain" id="PRO_5003787912" evidence="1">
    <location>
        <begin position="21"/>
        <end position="350"/>
    </location>
</feature>
<dbReference type="Gene3D" id="3.30.1380.10">
    <property type="match status" value="1"/>
</dbReference>
<keyword evidence="4" id="KW-0430">Lectin</keyword>
<sequence>MRLTALATLIAPLAALSALAAPTPDTINLATRDEADVIVGRALASVDPSTTSVTDIEREISRVEVGAHALAARDVGKDAFVTANSGIHSIQCLQYLLTARGFRTDRDGILGADTIAQIKAFQKSKGLTVDGSAGPATLSALIALVESGDTGVFAKAAQKGLNKFGAKLEIDGIFGASSVAATKKLQTANGLTASGKVGGSTWSLFFGGAGKVAADCDNVKASVAKSATTLVGDFRVHKCLASNLKAMLAAAKADGVTLSHRSSYRSTEEQIAIRKQYCGTTHYDIYEKPSNQCSPHAAPPGTTRHERGLAIDFLNCRDTTACFKWLSAHAAKYHFKNYPPENWHWSYDGY</sequence>
<name>J6EUX6_TRIAS</name>
<feature type="signal peptide" evidence="1">
    <location>
        <begin position="1"/>
        <end position="20"/>
    </location>
</feature>
<dbReference type="InterPro" id="IPR036365">
    <property type="entry name" value="PGBD-like_sf"/>
</dbReference>
<comment type="caution">
    <text evidence="4">The sequence shown here is derived from an EMBL/GenBank/DDBJ whole genome shotgun (WGS) entry which is preliminary data.</text>
</comment>
<evidence type="ECO:0000313" key="5">
    <source>
        <dbReference type="Proteomes" id="UP000002748"/>
    </source>
</evidence>
<feature type="domain" description="D-alanyl-D-alanine carboxypeptidase-like core" evidence="3">
    <location>
        <begin position="235"/>
        <end position="349"/>
    </location>
</feature>
<dbReference type="InterPro" id="IPR009045">
    <property type="entry name" value="Zn_M74/Hedgehog-like"/>
</dbReference>
<gene>
    <name evidence="4" type="ORF">A1Q1_02682</name>
</gene>
<dbReference type="PANTHER" id="PTHR34385">
    <property type="entry name" value="D-ALANYL-D-ALANINE CARBOXYPEPTIDASE"/>
    <property type="match status" value="1"/>
</dbReference>
<dbReference type="InterPro" id="IPR002477">
    <property type="entry name" value="Peptidoglycan-bd-like"/>
</dbReference>
<dbReference type="CDD" id="cd14814">
    <property type="entry name" value="Peptidase_M15"/>
    <property type="match status" value="1"/>
</dbReference>
<dbReference type="InterPro" id="IPR052179">
    <property type="entry name" value="DD-CPase-like"/>
</dbReference>
<dbReference type="InterPro" id="IPR003709">
    <property type="entry name" value="VanY-like_core_dom"/>
</dbReference>
<dbReference type="GO" id="GO:0006508">
    <property type="term" value="P:proteolysis"/>
    <property type="evidence" value="ECO:0007669"/>
    <property type="project" value="InterPro"/>
</dbReference>
<dbReference type="PANTHER" id="PTHR34385:SF1">
    <property type="entry name" value="PEPTIDOGLYCAN L-ALANYL-D-GLUTAMATE ENDOPEPTIDASE CWLK"/>
    <property type="match status" value="1"/>
</dbReference>
<feature type="domain" description="Peptidoglycan binding-like" evidence="2">
    <location>
        <begin position="93"/>
        <end position="141"/>
    </location>
</feature>
<organism evidence="4 5">
    <name type="scientific">Trichosporon asahii var. asahii (strain ATCC 90039 / CBS 2479 / JCM 2466 / KCTC 7840 / NBRC 103889/ NCYC 2677 / UAMH 7654)</name>
    <name type="common">Yeast</name>
    <dbReference type="NCBI Taxonomy" id="1186058"/>
    <lineage>
        <taxon>Eukaryota</taxon>
        <taxon>Fungi</taxon>
        <taxon>Dikarya</taxon>
        <taxon>Basidiomycota</taxon>
        <taxon>Agaricomycotina</taxon>
        <taxon>Tremellomycetes</taxon>
        <taxon>Trichosporonales</taxon>
        <taxon>Trichosporonaceae</taxon>
        <taxon>Trichosporon</taxon>
    </lineage>
</organism>